<evidence type="ECO:0000313" key="3">
    <source>
        <dbReference type="Proteomes" id="UP000601055"/>
    </source>
</evidence>
<comment type="caution">
    <text evidence="2">The sequence shown here is derived from an EMBL/GenBank/DDBJ whole genome shotgun (WGS) entry which is preliminary data.</text>
</comment>
<organism evidence="2 3">
    <name type="scientific">Pedobacter planticolens</name>
    <dbReference type="NCBI Taxonomy" id="2679964"/>
    <lineage>
        <taxon>Bacteria</taxon>
        <taxon>Pseudomonadati</taxon>
        <taxon>Bacteroidota</taxon>
        <taxon>Sphingobacteriia</taxon>
        <taxon>Sphingobacteriales</taxon>
        <taxon>Sphingobacteriaceae</taxon>
        <taxon>Pedobacter</taxon>
    </lineage>
</organism>
<feature type="transmembrane region" description="Helical" evidence="1">
    <location>
        <begin position="6"/>
        <end position="34"/>
    </location>
</feature>
<evidence type="ECO:0000313" key="2">
    <source>
        <dbReference type="EMBL" id="MBB2144144.1"/>
    </source>
</evidence>
<dbReference type="Proteomes" id="UP000601055">
    <property type="component" value="Unassembled WGS sequence"/>
</dbReference>
<feature type="transmembrane region" description="Helical" evidence="1">
    <location>
        <begin position="41"/>
        <end position="59"/>
    </location>
</feature>
<keyword evidence="1" id="KW-1133">Transmembrane helix</keyword>
<keyword evidence="1" id="KW-0472">Membrane</keyword>
<keyword evidence="1" id="KW-0812">Transmembrane</keyword>
<keyword evidence="3" id="KW-1185">Reference proteome</keyword>
<evidence type="ECO:0000256" key="1">
    <source>
        <dbReference type="SAM" id="Phobius"/>
    </source>
</evidence>
<dbReference type="RefSeq" id="WP_182920842.1">
    <property type="nucleotide sequence ID" value="NZ_WNXD01000001.1"/>
</dbReference>
<dbReference type="EMBL" id="WNXD01000001">
    <property type="protein sequence ID" value="MBB2144144.1"/>
    <property type="molecule type" value="Genomic_DNA"/>
</dbReference>
<feature type="transmembrane region" description="Helical" evidence="1">
    <location>
        <begin position="79"/>
        <end position="101"/>
    </location>
</feature>
<gene>
    <name evidence="2" type="ORF">GM921_01490</name>
</gene>
<name>A0A923DY52_9SPHI</name>
<reference evidence="2" key="1">
    <citation type="submission" date="2019-11" db="EMBL/GenBank/DDBJ databases">
        <title>Description of Pedobacter sp. LMG 31464T.</title>
        <authorList>
            <person name="Carlier A."/>
            <person name="Qi S."/>
            <person name="Vandamme P."/>
        </authorList>
    </citation>
    <scope>NUCLEOTIDE SEQUENCE</scope>
    <source>
        <strain evidence="2">LMG 31464</strain>
    </source>
</reference>
<accession>A0A923DY52</accession>
<proteinExistence type="predicted"/>
<dbReference type="AlphaFoldDB" id="A0A923DY52"/>
<protein>
    <submittedName>
        <fullName evidence="2">Uncharacterized protein</fullName>
    </submittedName>
</protein>
<sequence length="116" mass="12815">MVFLVIIIASFLLQLVLPWWVIIIISFATCGLIGKTGKISFWQPFLAIFVLWLGMALFKSLPNHNILATRVAEMLSVKLWPLVLLITILLGGLVAGISGYCGHHFRKAVISLKTPA</sequence>